<reference evidence="1 2" key="1">
    <citation type="journal article" date="2010" name="Microb. Ecol.">
        <title>Comparative genome analysis of Prevotella ruminicola and Prevotella bryantii: insights into their environmental niche.</title>
        <authorList>
            <consortium name="North American Consortium for Rumen Bacteria"/>
            <person name="Purushe J."/>
            <person name="Fouts D.E."/>
            <person name="Morrison M."/>
            <person name="White B.A."/>
            <person name="Mackie R.I."/>
            <person name="Coutinho P.M."/>
            <person name="Henrissat B."/>
            <person name="Nelson K.E."/>
        </authorList>
    </citation>
    <scope>NUCLEOTIDE SEQUENCE [LARGE SCALE GENOMIC DNA]</scope>
    <source>
        <strain evidence="2">ATCC 19189 / JCM 8958 / 23</strain>
    </source>
</reference>
<dbReference type="InterPro" id="IPR016155">
    <property type="entry name" value="Mopterin_synth/thiamin_S_b"/>
</dbReference>
<gene>
    <name evidence="1" type="primary">thiS</name>
    <name evidence="1" type="ordered locus">PRU_0399</name>
</gene>
<protein>
    <submittedName>
        <fullName evidence="1">Thiamine biosynthesis protein ThiS</fullName>
    </submittedName>
</protein>
<evidence type="ECO:0000313" key="2">
    <source>
        <dbReference type="Proteomes" id="UP000000927"/>
    </source>
</evidence>
<accession>D5EX06</accession>
<dbReference type="InterPro" id="IPR012675">
    <property type="entry name" value="Beta-grasp_dom_sf"/>
</dbReference>
<sequence length="65" mass="7014">MKVRINNKQHETQAKTVSELAAQLQLPAKGVAIAIDNELKPRTTWDDTILQEGATITIIKAACGG</sequence>
<name>D5EX06_XYLR2</name>
<dbReference type="PANTHER" id="PTHR34472:SF1">
    <property type="entry name" value="SULFUR CARRIER PROTEIN THIS"/>
    <property type="match status" value="1"/>
</dbReference>
<dbReference type="NCBIfam" id="TIGR01683">
    <property type="entry name" value="thiS"/>
    <property type="match status" value="1"/>
</dbReference>
<dbReference type="STRING" id="264731.PRU_0399"/>
<dbReference type="SUPFAM" id="SSF54285">
    <property type="entry name" value="MoaD/ThiS"/>
    <property type="match status" value="1"/>
</dbReference>
<evidence type="ECO:0000313" key="1">
    <source>
        <dbReference type="EMBL" id="ADE81561.1"/>
    </source>
</evidence>
<dbReference type="Proteomes" id="UP000000927">
    <property type="component" value="Chromosome"/>
</dbReference>
<organism evidence="1 2">
    <name type="scientific">Xylanibacter ruminicola (strain ATCC 19189 / DSM 19721 / CIP 105475 / JCM 8958 / 23)</name>
    <name type="common">Prevotella ruminicola</name>
    <dbReference type="NCBI Taxonomy" id="264731"/>
    <lineage>
        <taxon>Bacteria</taxon>
        <taxon>Pseudomonadati</taxon>
        <taxon>Bacteroidota</taxon>
        <taxon>Bacteroidia</taxon>
        <taxon>Bacteroidales</taxon>
        <taxon>Prevotellaceae</taxon>
        <taxon>Xylanibacter</taxon>
    </lineage>
</organism>
<dbReference type="Gene3D" id="3.10.20.30">
    <property type="match status" value="1"/>
</dbReference>
<dbReference type="eggNOG" id="COG2104">
    <property type="taxonomic scope" value="Bacteria"/>
</dbReference>
<dbReference type="KEGG" id="pru:PRU_0399"/>
<dbReference type="AlphaFoldDB" id="D5EX06"/>
<dbReference type="RefSeq" id="WP_013063548.1">
    <property type="nucleotide sequence ID" value="NC_014033.1"/>
</dbReference>
<dbReference type="CDD" id="cd00565">
    <property type="entry name" value="Ubl_ThiS"/>
    <property type="match status" value="1"/>
</dbReference>
<dbReference type="EMBL" id="CP002006">
    <property type="protein sequence ID" value="ADE81561.1"/>
    <property type="molecule type" value="Genomic_DNA"/>
</dbReference>
<proteinExistence type="predicted"/>
<dbReference type="GeneID" id="31499946"/>
<dbReference type="HOGENOM" id="CLU_174611_2_1_10"/>
<dbReference type="Pfam" id="PF02597">
    <property type="entry name" value="ThiS"/>
    <property type="match status" value="1"/>
</dbReference>
<keyword evidence="2" id="KW-1185">Reference proteome</keyword>
<dbReference type="InterPro" id="IPR010035">
    <property type="entry name" value="Thi_S"/>
</dbReference>
<dbReference type="PANTHER" id="PTHR34472">
    <property type="entry name" value="SULFUR CARRIER PROTEIN THIS"/>
    <property type="match status" value="1"/>
</dbReference>
<dbReference type="InterPro" id="IPR003749">
    <property type="entry name" value="ThiS/MoaD-like"/>
</dbReference>